<comment type="caution">
    <text evidence="7">The sequence shown here is derived from an EMBL/GenBank/DDBJ whole genome shotgun (WGS) entry which is preliminary data.</text>
</comment>
<dbReference type="PANTHER" id="PTHR11863">
    <property type="entry name" value="STEROL DESATURASE"/>
    <property type="match status" value="1"/>
</dbReference>
<evidence type="ECO:0000313" key="8">
    <source>
        <dbReference type="Proteomes" id="UP000269265"/>
    </source>
</evidence>
<dbReference type="OrthoDB" id="9770329at2"/>
<dbReference type="GO" id="GO:0016020">
    <property type="term" value="C:membrane"/>
    <property type="evidence" value="ECO:0007669"/>
    <property type="project" value="UniProtKB-SubCell"/>
</dbReference>
<feature type="transmembrane region" description="Helical" evidence="5">
    <location>
        <begin position="34"/>
        <end position="51"/>
    </location>
</feature>
<dbReference type="RefSeq" id="WP_125243962.1">
    <property type="nucleotide sequence ID" value="NZ_RSED01000010.1"/>
</dbReference>
<dbReference type="EMBL" id="RSED01000010">
    <property type="protein sequence ID" value="RRS03757.1"/>
    <property type="molecule type" value="Genomic_DNA"/>
</dbReference>
<accession>A0A426V9X2</accession>
<dbReference type="GO" id="GO:0005506">
    <property type="term" value="F:iron ion binding"/>
    <property type="evidence" value="ECO:0007669"/>
    <property type="project" value="InterPro"/>
</dbReference>
<evidence type="ECO:0000256" key="1">
    <source>
        <dbReference type="ARBA" id="ARBA00004370"/>
    </source>
</evidence>
<dbReference type="InterPro" id="IPR006694">
    <property type="entry name" value="Fatty_acid_hydroxylase"/>
</dbReference>
<evidence type="ECO:0000313" key="7">
    <source>
        <dbReference type="EMBL" id="RRS03757.1"/>
    </source>
</evidence>
<comment type="subcellular location">
    <subcellularLocation>
        <location evidence="1">Membrane</location>
    </subcellularLocation>
</comment>
<dbReference type="Pfam" id="PF04116">
    <property type="entry name" value="FA_hydroxylase"/>
    <property type="match status" value="1"/>
</dbReference>
<evidence type="ECO:0000256" key="4">
    <source>
        <dbReference type="ARBA" id="ARBA00023136"/>
    </source>
</evidence>
<gene>
    <name evidence="7" type="ORF">EIP75_14340</name>
</gene>
<dbReference type="GO" id="GO:0008610">
    <property type="term" value="P:lipid biosynthetic process"/>
    <property type="evidence" value="ECO:0007669"/>
    <property type="project" value="InterPro"/>
</dbReference>
<dbReference type="GO" id="GO:0016491">
    <property type="term" value="F:oxidoreductase activity"/>
    <property type="evidence" value="ECO:0007669"/>
    <property type="project" value="InterPro"/>
</dbReference>
<protein>
    <submittedName>
        <fullName evidence="7">Sterol desaturase family protein</fullName>
    </submittedName>
</protein>
<evidence type="ECO:0000259" key="6">
    <source>
        <dbReference type="Pfam" id="PF04116"/>
    </source>
</evidence>
<keyword evidence="4 5" id="KW-0472">Membrane</keyword>
<evidence type="ECO:0000256" key="5">
    <source>
        <dbReference type="SAM" id="Phobius"/>
    </source>
</evidence>
<evidence type="ECO:0000256" key="3">
    <source>
        <dbReference type="ARBA" id="ARBA00022989"/>
    </source>
</evidence>
<feature type="domain" description="Fatty acid hydroxylase" evidence="6">
    <location>
        <begin position="116"/>
        <end position="248"/>
    </location>
</feature>
<name>A0A426V9X2_9BURK</name>
<dbReference type="InterPro" id="IPR050307">
    <property type="entry name" value="Sterol_Desaturase_Related"/>
</dbReference>
<organism evidence="7 8">
    <name type="scientific">Aquabacterium soli</name>
    <dbReference type="NCBI Taxonomy" id="2493092"/>
    <lineage>
        <taxon>Bacteria</taxon>
        <taxon>Pseudomonadati</taxon>
        <taxon>Pseudomonadota</taxon>
        <taxon>Betaproteobacteria</taxon>
        <taxon>Burkholderiales</taxon>
        <taxon>Aquabacterium</taxon>
    </lineage>
</organism>
<feature type="transmembrane region" description="Helical" evidence="5">
    <location>
        <begin position="110"/>
        <end position="129"/>
    </location>
</feature>
<feature type="transmembrane region" description="Helical" evidence="5">
    <location>
        <begin position="63"/>
        <end position="88"/>
    </location>
</feature>
<dbReference type="Proteomes" id="UP000269265">
    <property type="component" value="Unassembled WGS sequence"/>
</dbReference>
<evidence type="ECO:0000256" key="2">
    <source>
        <dbReference type="ARBA" id="ARBA00022692"/>
    </source>
</evidence>
<sequence length="325" mass="37548">MRRLLLSWAFLGIAVSLGIWSTIALDYDQNKVVLYYLFPYFALATALQYLWPEQSNEFAPGEIWTDILNNIGLLMVTAFQGVVVHWMAEGGHGLLFQWGWVSMSFSAHNLPMWAQVLVAWLVFDFMFYVTHRIAHEVDFFWRFHSVHHSANRLSFLNASRVHPVDIIWRRLVPLFVAYQTGVSANAMIMANTIGAVLAVITHLNVDFRFGVLNYVFGSNEVHRWHHSNKIEEAKNFSVVMIWDHLFGTFVYKPQGQERPEKMGLFNELYYPQHNFWGQLLIPFAWKRWKARQAAAQQDAVATEPAFVDTLPAQRAQTDKGNQLAV</sequence>
<keyword evidence="3 5" id="KW-1133">Transmembrane helix</keyword>
<reference evidence="7 8" key="1">
    <citation type="submission" date="2018-12" db="EMBL/GenBank/DDBJ databases">
        <title>The whole draft genome of Aquabacterium sp. SJQ9.</title>
        <authorList>
            <person name="Sun L."/>
            <person name="Gao X."/>
            <person name="Chen W."/>
            <person name="Huang K."/>
        </authorList>
    </citation>
    <scope>NUCLEOTIDE SEQUENCE [LARGE SCALE GENOMIC DNA]</scope>
    <source>
        <strain evidence="7 8">SJQ9</strain>
    </source>
</reference>
<dbReference type="AlphaFoldDB" id="A0A426V9X2"/>
<keyword evidence="8" id="KW-1185">Reference proteome</keyword>
<keyword evidence="2 5" id="KW-0812">Transmembrane</keyword>
<proteinExistence type="predicted"/>